<feature type="compositionally biased region" description="Polar residues" evidence="10">
    <location>
        <begin position="576"/>
        <end position="595"/>
    </location>
</feature>
<accession>A0AAX4HG58</accession>
<feature type="compositionally biased region" description="Polar residues" evidence="10">
    <location>
        <begin position="514"/>
        <end position="536"/>
    </location>
</feature>
<feature type="region of interest" description="Disordered" evidence="10">
    <location>
        <begin position="573"/>
        <end position="610"/>
    </location>
</feature>
<feature type="compositionally biased region" description="Low complexity" evidence="10">
    <location>
        <begin position="753"/>
        <end position="769"/>
    </location>
</feature>
<dbReference type="PROSITE" id="PS51462">
    <property type="entry name" value="NUDIX"/>
    <property type="match status" value="1"/>
</dbReference>
<dbReference type="InterPro" id="IPR007722">
    <property type="entry name" value="DCP2_BoxA"/>
</dbReference>
<feature type="region of interest" description="Disordered" evidence="10">
    <location>
        <begin position="752"/>
        <end position="779"/>
    </location>
</feature>
<dbReference type="GO" id="GO:0030145">
    <property type="term" value="F:manganese ion binding"/>
    <property type="evidence" value="ECO:0007669"/>
    <property type="project" value="InterPro"/>
</dbReference>
<comment type="subcellular location">
    <subcellularLocation>
        <location evidence="1">Cytoplasm</location>
        <location evidence="1">P-body</location>
    </subcellularLocation>
</comment>
<evidence type="ECO:0000256" key="6">
    <source>
        <dbReference type="ARBA" id="ARBA00022801"/>
    </source>
</evidence>
<evidence type="ECO:0000256" key="7">
    <source>
        <dbReference type="ARBA" id="ARBA00022884"/>
    </source>
</evidence>
<feature type="compositionally biased region" description="Polar residues" evidence="10">
    <location>
        <begin position="479"/>
        <end position="500"/>
    </location>
</feature>
<dbReference type="CDD" id="cd03672">
    <property type="entry name" value="NUDIX_Dcp2p_Nudt20"/>
    <property type="match status" value="1"/>
</dbReference>
<sequence>MSIHLRDGLLNQSFDHVLEDILVRFVVNVPKEDLSSLERVFFQVEEGQWFYTDFVRLANPSLPSMKMKSFAPKILGKCPLVWKWGDPSEALSQFGKYKSTIPVRGIALMNRDLTKLVLVRGPDSGTWSFPRGKISKDESDIECAIREVREETSFDARDYVNESDVLERTIGGKNFRIYLARNVPEDFNFEPLVRNEIADIKWFNVKQLRKSVRTNHNKFYVINAMMEPLYGWINKQKGANDDTLIREAEIKLKQLMGITPSETSMNNDAGRELLNILQATKPQEAAASAGPASLNEQHKMPMTLPQHLQDIYASSVQMPPFFLPVFPHASNVPPANFPLPNFGGLHSQPPHPPMPRQQSANQFSLLSPGEFKQPVLEQAIPSKPVTPVTPVAPKSSSSANSKELLSLLKGKKLSNIANPVSDSAEPLMGRESPARLTATPPVKKITLLKRDKNSNDNDSATLLSILGKKPPSPESPKSQGTEPETHSTTANAPSFLSILNQGRKKSETDHVNNDSHTSTSDSFGFLNQTSHGLNGQDSRDASRELMMALNKPEQQSSGRKASDSAGFLSILKRDSQSQPSPNQPAVNAQPISMTGLSPIPPKAEKPNSADLSAGNQILSMLNRNTDSPNQFAQLMAKPAATNFSNFDDFDNFEDFEDFNEISESQKDIYNSIANNFDIATDEEDYLDATDYALPKAHPPTLSLPDTNQSSQDATFATNTAGAGLLLLLKSGNPNTQRRYLSLQETYGVPPLAPQQQHQQQSQQPQAFPAETQKSNTNGALILRLLKRDKD</sequence>
<dbReference type="Gene3D" id="1.10.10.1050">
    <property type="entry name" value="Dcp2, box A domain"/>
    <property type="match status" value="1"/>
</dbReference>
<dbReference type="SMART" id="SM01125">
    <property type="entry name" value="DCP2"/>
    <property type="match status" value="1"/>
</dbReference>
<keyword evidence="8" id="KW-0866">Nonsense-mediated mRNA decay</keyword>
<keyword evidence="7" id="KW-0694">RNA-binding</keyword>
<dbReference type="GeneID" id="88176040"/>
<dbReference type="RefSeq" id="XP_062879965.1">
    <property type="nucleotide sequence ID" value="XM_063023895.1"/>
</dbReference>
<keyword evidence="6" id="KW-0378">Hydrolase</keyword>
<dbReference type="InterPro" id="IPR044099">
    <property type="entry name" value="Dcp2_NUDIX"/>
</dbReference>
<evidence type="ECO:0000313" key="13">
    <source>
        <dbReference type="Proteomes" id="UP001338582"/>
    </source>
</evidence>
<keyword evidence="3" id="KW-0963">Cytoplasm</keyword>
<organism evidence="12 13">
    <name type="scientific">Australozyma saopauloensis</name>
    <dbReference type="NCBI Taxonomy" id="291208"/>
    <lineage>
        <taxon>Eukaryota</taxon>
        <taxon>Fungi</taxon>
        <taxon>Dikarya</taxon>
        <taxon>Ascomycota</taxon>
        <taxon>Saccharomycotina</taxon>
        <taxon>Pichiomycetes</taxon>
        <taxon>Metschnikowiaceae</taxon>
        <taxon>Australozyma</taxon>
    </lineage>
</organism>
<evidence type="ECO:0000256" key="8">
    <source>
        <dbReference type="ARBA" id="ARBA00023161"/>
    </source>
</evidence>
<evidence type="ECO:0000256" key="5">
    <source>
        <dbReference type="ARBA" id="ARBA00022723"/>
    </source>
</evidence>
<keyword evidence="9" id="KW-0464">Manganese</keyword>
<dbReference type="EMBL" id="CP138900">
    <property type="protein sequence ID" value="WPK27587.1"/>
    <property type="molecule type" value="Genomic_DNA"/>
</dbReference>
<evidence type="ECO:0000256" key="9">
    <source>
        <dbReference type="ARBA" id="ARBA00023211"/>
    </source>
</evidence>
<dbReference type="FunFam" id="3.90.79.10:FF:000045">
    <property type="entry name" value="mRNA-decapping enzyme 2"/>
    <property type="match status" value="1"/>
</dbReference>
<dbReference type="PANTHER" id="PTHR23114">
    <property type="entry name" value="M7GPPPN-MRNA HYDROLASE"/>
    <property type="match status" value="1"/>
</dbReference>
<dbReference type="Proteomes" id="UP001338582">
    <property type="component" value="Chromosome 7"/>
</dbReference>
<evidence type="ECO:0000256" key="4">
    <source>
        <dbReference type="ARBA" id="ARBA00022664"/>
    </source>
</evidence>
<dbReference type="InterPro" id="IPR000086">
    <property type="entry name" value="NUDIX_hydrolase_dom"/>
</dbReference>
<dbReference type="GO" id="GO:0000932">
    <property type="term" value="C:P-body"/>
    <property type="evidence" value="ECO:0007669"/>
    <property type="project" value="UniProtKB-SubCell"/>
</dbReference>
<feature type="region of interest" description="Disordered" evidence="10">
    <location>
        <begin position="417"/>
        <end position="538"/>
    </location>
</feature>
<feature type="compositionally biased region" description="Basic and acidic residues" evidence="10">
    <location>
        <begin position="504"/>
        <end position="513"/>
    </location>
</feature>
<dbReference type="KEGG" id="asau:88176040"/>
<dbReference type="PANTHER" id="PTHR23114:SF17">
    <property type="entry name" value="M7GPPPN-MRNA HYDROLASE"/>
    <property type="match status" value="1"/>
</dbReference>
<evidence type="ECO:0000259" key="11">
    <source>
        <dbReference type="PROSITE" id="PS51462"/>
    </source>
</evidence>
<keyword evidence="4" id="KW-0507">mRNA processing</keyword>
<name>A0AAX4HG58_9ASCO</name>
<evidence type="ECO:0000313" key="12">
    <source>
        <dbReference type="EMBL" id="WPK27587.1"/>
    </source>
</evidence>
<dbReference type="GO" id="GO:0000290">
    <property type="term" value="P:deadenylation-dependent decapping of nuclear-transcribed mRNA"/>
    <property type="evidence" value="ECO:0007669"/>
    <property type="project" value="InterPro"/>
</dbReference>
<dbReference type="Pfam" id="PF00293">
    <property type="entry name" value="NUDIX"/>
    <property type="match status" value="1"/>
</dbReference>
<dbReference type="SUPFAM" id="SSF140586">
    <property type="entry name" value="Dcp2 domain-like"/>
    <property type="match status" value="1"/>
</dbReference>
<dbReference type="GO" id="GO:0000184">
    <property type="term" value="P:nuclear-transcribed mRNA catabolic process, nonsense-mediated decay"/>
    <property type="evidence" value="ECO:0007669"/>
    <property type="project" value="UniProtKB-KW"/>
</dbReference>
<keyword evidence="5" id="KW-0479">Metal-binding</keyword>
<gene>
    <name evidence="12" type="ORF">PUMCH_004980</name>
</gene>
<dbReference type="Gene3D" id="3.90.79.10">
    <property type="entry name" value="Nucleoside Triphosphate Pyrophosphohydrolase"/>
    <property type="match status" value="1"/>
</dbReference>
<dbReference type="SUPFAM" id="SSF55811">
    <property type="entry name" value="Nudix"/>
    <property type="match status" value="1"/>
</dbReference>
<evidence type="ECO:0000256" key="3">
    <source>
        <dbReference type="ARBA" id="ARBA00022490"/>
    </source>
</evidence>
<dbReference type="GO" id="GO:0006397">
    <property type="term" value="P:mRNA processing"/>
    <property type="evidence" value="ECO:0007669"/>
    <property type="project" value="UniProtKB-KW"/>
</dbReference>
<protein>
    <recommendedName>
        <fullName evidence="11">Nudix hydrolase domain-containing protein</fullName>
    </recommendedName>
</protein>
<dbReference type="GO" id="GO:0003723">
    <property type="term" value="F:RNA binding"/>
    <property type="evidence" value="ECO:0007669"/>
    <property type="project" value="UniProtKB-KW"/>
</dbReference>
<feature type="domain" description="Nudix hydrolase" evidence="11">
    <location>
        <begin position="99"/>
        <end position="225"/>
    </location>
</feature>
<keyword evidence="13" id="KW-1185">Reference proteome</keyword>
<dbReference type="AlphaFoldDB" id="A0AAX4HG58"/>
<evidence type="ECO:0000256" key="1">
    <source>
        <dbReference type="ARBA" id="ARBA00004201"/>
    </source>
</evidence>
<proteinExistence type="inferred from homology"/>
<comment type="similarity">
    <text evidence="2">Belongs to the Nudix hydrolase family. DCP2 subfamily.</text>
</comment>
<feature type="region of interest" description="Disordered" evidence="10">
    <location>
        <begin position="382"/>
        <end position="402"/>
    </location>
</feature>
<dbReference type="InterPro" id="IPR036189">
    <property type="entry name" value="DCP2_BoxA_sf"/>
</dbReference>
<dbReference type="GO" id="GO:0140933">
    <property type="term" value="F:5'-(N(7)-methylguanosine 5'-triphospho)-[mRNA] hydrolase activity"/>
    <property type="evidence" value="ECO:0007669"/>
    <property type="project" value="InterPro"/>
</dbReference>
<dbReference type="InterPro" id="IPR015797">
    <property type="entry name" value="NUDIX_hydrolase-like_dom_sf"/>
</dbReference>
<evidence type="ECO:0000256" key="10">
    <source>
        <dbReference type="SAM" id="MobiDB-lite"/>
    </source>
</evidence>
<dbReference type="Pfam" id="PF05026">
    <property type="entry name" value="DCP2"/>
    <property type="match status" value="1"/>
</dbReference>
<reference evidence="12 13" key="1">
    <citation type="submission" date="2023-10" db="EMBL/GenBank/DDBJ databases">
        <title>Draft Genome Sequence of Candida saopaulonensis from a very Premature Infant with Sepsis.</title>
        <authorList>
            <person name="Ning Y."/>
            <person name="Dai R."/>
            <person name="Xiao M."/>
            <person name="Xu Y."/>
            <person name="Yan Q."/>
            <person name="Zhang L."/>
        </authorList>
    </citation>
    <scope>NUCLEOTIDE SEQUENCE [LARGE SCALE GENOMIC DNA]</scope>
    <source>
        <strain evidence="12 13">19XY460</strain>
    </source>
</reference>
<evidence type="ECO:0000256" key="2">
    <source>
        <dbReference type="ARBA" id="ARBA00005279"/>
    </source>
</evidence>